<organism evidence="2 3">
    <name type="scientific">Sodiomyces alkalinus (strain CBS 110278 / VKM F-3762 / F11)</name>
    <name type="common">Alkaliphilic filamentous fungus</name>
    <dbReference type="NCBI Taxonomy" id="1314773"/>
    <lineage>
        <taxon>Eukaryota</taxon>
        <taxon>Fungi</taxon>
        <taxon>Dikarya</taxon>
        <taxon>Ascomycota</taxon>
        <taxon>Pezizomycotina</taxon>
        <taxon>Sordariomycetes</taxon>
        <taxon>Hypocreomycetidae</taxon>
        <taxon>Glomerellales</taxon>
        <taxon>Plectosphaerellaceae</taxon>
        <taxon>Sodiomyces</taxon>
    </lineage>
</organism>
<dbReference type="EMBL" id="ML119056">
    <property type="protein sequence ID" value="ROT38180.1"/>
    <property type="molecule type" value="Genomic_DNA"/>
</dbReference>
<accession>A0A3N2PUL7</accession>
<feature type="compositionally biased region" description="Polar residues" evidence="1">
    <location>
        <begin position="315"/>
        <end position="332"/>
    </location>
</feature>
<protein>
    <submittedName>
        <fullName evidence="2">Uncharacterized protein</fullName>
    </submittedName>
</protein>
<feature type="compositionally biased region" description="Basic residues" evidence="1">
    <location>
        <begin position="138"/>
        <end position="154"/>
    </location>
</feature>
<proteinExistence type="predicted"/>
<dbReference type="Proteomes" id="UP000272025">
    <property type="component" value="Unassembled WGS sequence"/>
</dbReference>
<name>A0A3N2PUL7_SODAK</name>
<dbReference type="OrthoDB" id="4791575at2759"/>
<feature type="region of interest" description="Disordered" evidence="1">
    <location>
        <begin position="195"/>
        <end position="216"/>
    </location>
</feature>
<feature type="region of interest" description="Disordered" evidence="1">
    <location>
        <begin position="315"/>
        <end position="334"/>
    </location>
</feature>
<dbReference type="GeneID" id="39578381"/>
<feature type="region of interest" description="Disordered" evidence="1">
    <location>
        <begin position="132"/>
        <end position="164"/>
    </location>
</feature>
<evidence type="ECO:0000313" key="3">
    <source>
        <dbReference type="Proteomes" id="UP000272025"/>
    </source>
</evidence>
<feature type="compositionally biased region" description="Polar residues" evidence="1">
    <location>
        <begin position="29"/>
        <end position="45"/>
    </location>
</feature>
<keyword evidence="3" id="KW-1185">Reference proteome</keyword>
<sequence length="365" mass="41118">MSGNRFIILFDVASKSKATGNHTHMGKSNHGQDNSEYTRSLQTHGPDQLPYPFEDEIGDDKSSRYRFYDMKNEYPCPVCHMYRARAGRRPDFCDVCRNVPDCEFCRHDYPKTGKERFDGFSLGNGLRVVEYIRSNGPGKKKPKSKGTKRTKGKSKTSPLHKEKEACVPSVSRTITLTYDELDDLKDIFQNPTGSTLSIPIMQTPETGNSKRTEEPGNSVVDWENFAMEVCEEMTSLTKHMEKTDKRCIEAHDKMDELMKSIQPSDKECAEAFRELSASLSSREQLLYEAARVAKDWSRAMEGLEQASMMQQTMPMATSTPTGQGLNSSSEDNTATTPMAPTAPITVQRHCSPHRIGLGQYKWPLA</sequence>
<feature type="region of interest" description="Disordered" evidence="1">
    <location>
        <begin position="19"/>
        <end position="55"/>
    </location>
</feature>
<evidence type="ECO:0000256" key="1">
    <source>
        <dbReference type="SAM" id="MobiDB-lite"/>
    </source>
</evidence>
<gene>
    <name evidence="2" type="ORF">SODALDRAFT_324592</name>
</gene>
<dbReference type="AlphaFoldDB" id="A0A3N2PUL7"/>
<reference evidence="2 3" key="1">
    <citation type="journal article" date="2018" name="Mol. Ecol.">
        <title>The obligate alkalophilic soda-lake fungus Sodiomyces alkalinus has shifted to a protein diet.</title>
        <authorList>
            <person name="Grum-Grzhimaylo A.A."/>
            <person name="Falkoski D.L."/>
            <person name="van den Heuvel J."/>
            <person name="Valero-Jimenez C.A."/>
            <person name="Min B."/>
            <person name="Choi I.G."/>
            <person name="Lipzen A."/>
            <person name="Daum C.G."/>
            <person name="Aanen D.K."/>
            <person name="Tsang A."/>
            <person name="Henrissat B."/>
            <person name="Bilanenko E.N."/>
            <person name="de Vries R.P."/>
            <person name="van Kan J.A.L."/>
            <person name="Grigoriev I.V."/>
            <person name="Debets A.J.M."/>
        </authorList>
    </citation>
    <scope>NUCLEOTIDE SEQUENCE [LARGE SCALE GENOMIC DNA]</scope>
    <source>
        <strain evidence="2 3">F11</strain>
    </source>
</reference>
<dbReference type="RefSeq" id="XP_028465986.1">
    <property type="nucleotide sequence ID" value="XM_028609903.1"/>
</dbReference>
<evidence type="ECO:0000313" key="2">
    <source>
        <dbReference type="EMBL" id="ROT38180.1"/>
    </source>
</evidence>